<organism evidence="1 2">
    <name type="scientific">Metabacillus bambusae</name>
    <dbReference type="NCBI Taxonomy" id="2795218"/>
    <lineage>
        <taxon>Bacteria</taxon>
        <taxon>Bacillati</taxon>
        <taxon>Bacillota</taxon>
        <taxon>Bacilli</taxon>
        <taxon>Bacillales</taxon>
        <taxon>Bacillaceae</taxon>
        <taxon>Metabacillus</taxon>
    </lineage>
</organism>
<evidence type="ECO:0000313" key="2">
    <source>
        <dbReference type="Proteomes" id="UP000663981"/>
    </source>
</evidence>
<sequence length="59" mass="7068">VENVILLMLSPNPHYLEIKVYKKIPIDETLFYKCPIYRYHIIMGPFLFLEVSVETPQDR</sequence>
<gene>
    <name evidence="1" type="ORF">I7822_17265</name>
</gene>
<feature type="non-terminal residue" evidence="1">
    <location>
        <position position="1"/>
    </location>
</feature>
<evidence type="ECO:0000313" key="1">
    <source>
        <dbReference type="EMBL" id="MBO1513403.1"/>
    </source>
</evidence>
<reference evidence="1 2" key="1">
    <citation type="submission" date="2021-03" db="EMBL/GenBank/DDBJ databases">
        <title>Whole genome sequence of Metabacillus bambusae BG109.</title>
        <authorList>
            <person name="Jeong J.W."/>
        </authorList>
    </citation>
    <scope>NUCLEOTIDE SEQUENCE [LARGE SCALE GENOMIC DNA]</scope>
    <source>
        <strain evidence="1 2">BG109</strain>
    </source>
</reference>
<protein>
    <submittedName>
        <fullName evidence="1">Uncharacterized protein</fullName>
    </submittedName>
</protein>
<dbReference type="Proteomes" id="UP000663981">
    <property type="component" value="Unassembled WGS sequence"/>
</dbReference>
<dbReference type="EMBL" id="JAGDEL010000013">
    <property type="protein sequence ID" value="MBO1513403.1"/>
    <property type="molecule type" value="Genomic_DNA"/>
</dbReference>
<dbReference type="RefSeq" id="WP_207980356.1">
    <property type="nucleotide sequence ID" value="NZ_JAGDEL010000013.1"/>
</dbReference>
<keyword evidence="2" id="KW-1185">Reference proteome</keyword>
<name>A0ABS3N5G2_9BACI</name>
<accession>A0ABS3N5G2</accession>
<proteinExistence type="predicted"/>
<comment type="caution">
    <text evidence="1">The sequence shown here is derived from an EMBL/GenBank/DDBJ whole genome shotgun (WGS) entry which is preliminary data.</text>
</comment>